<dbReference type="OrthoDB" id="10067964at2759"/>
<evidence type="ECO:0000313" key="3">
    <source>
        <dbReference type="Proteomes" id="UP000035682"/>
    </source>
</evidence>
<evidence type="ECO:0000313" key="5">
    <source>
        <dbReference type="WormBase" id="SRAE_2000389500"/>
    </source>
</evidence>
<keyword evidence="1" id="KW-1133">Transmembrane helix</keyword>
<dbReference type="WBParaSite" id="SRAE_2000389500.1">
    <property type="protein sequence ID" value="SRAE_2000389500.1"/>
    <property type="gene ID" value="WBGene00264122"/>
</dbReference>
<reference evidence="2 3" key="1">
    <citation type="submission" date="2014-09" db="EMBL/GenBank/DDBJ databases">
        <authorList>
            <person name="Martin A.A."/>
        </authorList>
    </citation>
    <scope>NUCLEOTIDE SEQUENCE</scope>
    <source>
        <strain evidence="3">ED321</strain>
        <strain evidence="2">ED321 Heterogonic</strain>
    </source>
</reference>
<organism evidence="2">
    <name type="scientific">Strongyloides ratti</name>
    <name type="common">Parasitic roundworm</name>
    <dbReference type="NCBI Taxonomy" id="34506"/>
    <lineage>
        <taxon>Eukaryota</taxon>
        <taxon>Metazoa</taxon>
        <taxon>Ecdysozoa</taxon>
        <taxon>Nematoda</taxon>
        <taxon>Chromadorea</taxon>
        <taxon>Rhabditida</taxon>
        <taxon>Tylenchina</taxon>
        <taxon>Panagrolaimomorpha</taxon>
        <taxon>Strongyloidoidea</taxon>
        <taxon>Strongyloididae</taxon>
        <taxon>Strongyloides</taxon>
    </lineage>
</organism>
<gene>
    <name evidence="2 4 5" type="ORF">SRAE_2000389500</name>
</gene>
<dbReference type="Proteomes" id="UP000035682">
    <property type="component" value="Unplaced"/>
</dbReference>
<reference evidence="4" key="2">
    <citation type="submission" date="2020-12" db="UniProtKB">
        <authorList>
            <consortium name="WormBaseParasite"/>
        </authorList>
    </citation>
    <scope>IDENTIFICATION</scope>
</reference>
<keyword evidence="1" id="KW-0812">Transmembrane</keyword>
<evidence type="ECO:0000256" key="1">
    <source>
        <dbReference type="SAM" id="Phobius"/>
    </source>
</evidence>
<dbReference type="EMBL" id="LN609529">
    <property type="protein sequence ID" value="CEF69245.1"/>
    <property type="molecule type" value="Genomic_DNA"/>
</dbReference>
<feature type="transmembrane region" description="Helical" evidence="1">
    <location>
        <begin position="210"/>
        <end position="230"/>
    </location>
</feature>
<proteinExistence type="predicted"/>
<dbReference type="Pfam" id="PF14828">
    <property type="entry name" value="Amnionless"/>
    <property type="match status" value="1"/>
</dbReference>
<keyword evidence="3" id="KW-1185">Reference proteome</keyword>
<sequence length="286" mass="33797">MSKEFETQSSFDKFYKTTEGYFQWEEVGKKVKISNHTGYSLYHVNRNMDDRFVEDLLLEENSNLDDEYMKEICSFIKCENPSEMNCWNPIEVKGHCCKICGKSILFEIDKSDSVKQFMYFSLVKINEIKKLYNNLYGISFSRITMTPTIKPTYQLVVFQSNNSLTYNTTIIESIINQTIPIFNLFGKSEINILYENASKNILFWSVEKKVLLILLCLIILLAYMALKFNLIEKIKNYTRFIYYNVPEENFIIRYKNDNVNISRTKEETVCLLLEEEEEECNSIKNI</sequence>
<dbReference type="GeneID" id="36381615"/>
<dbReference type="RefSeq" id="XP_024508445.1">
    <property type="nucleotide sequence ID" value="XM_024642701.1"/>
</dbReference>
<dbReference type="STRING" id="34506.A0A090LP15"/>
<evidence type="ECO:0000313" key="4">
    <source>
        <dbReference type="WBParaSite" id="SRAE_2000389500.1"/>
    </source>
</evidence>
<accession>A0A090LP15</accession>
<protein>
    <submittedName>
        <fullName evidence="2 4">Uncharacterized protein</fullName>
    </submittedName>
</protein>
<keyword evidence="1" id="KW-0472">Membrane</keyword>
<dbReference type="CTD" id="36381615"/>
<dbReference type="AlphaFoldDB" id="A0A090LP15"/>
<dbReference type="InterPro" id="IPR026112">
    <property type="entry name" value="AMN"/>
</dbReference>
<evidence type="ECO:0000313" key="2">
    <source>
        <dbReference type="EMBL" id="CEF69245.1"/>
    </source>
</evidence>
<name>A0A090LP15_STRRB</name>
<dbReference type="WormBase" id="SRAE_2000389500">
    <property type="protein sequence ID" value="SRP08957"/>
    <property type="gene ID" value="WBGene00264122"/>
</dbReference>